<keyword evidence="1" id="KW-0479">Metal-binding</keyword>
<dbReference type="GO" id="GO:0008270">
    <property type="term" value="F:zinc ion binding"/>
    <property type="evidence" value="ECO:0007669"/>
    <property type="project" value="UniProtKB-KW"/>
</dbReference>
<evidence type="ECO:0000256" key="2">
    <source>
        <dbReference type="ARBA" id="ARBA00022771"/>
    </source>
</evidence>
<dbReference type="SUPFAM" id="SSF144232">
    <property type="entry name" value="HIT/MYND zinc finger-like"/>
    <property type="match status" value="1"/>
</dbReference>
<dbReference type="GeneID" id="94345699"/>
<dbReference type="CDD" id="cd20071">
    <property type="entry name" value="SET_SMYD"/>
    <property type="match status" value="1"/>
</dbReference>
<evidence type="ECO:0000256" key="3">
    <source>
        <dbReference type="ARBA" id="ARBA00022833"/>
    </source>
</evidence>
<dbReference type="PANTHER" id="PTHR12197:SF292">
    <property type="entry name" value="SET DOMAIN-CONTAINING PROTEIN"/>
    <property type="match status" value="1"/>
</dbReference>
<dbReference type="PANTHER" id="PTHR12197">
    <property type="entry name" value="HISTONE-LYSINE N-METHYLTRANSFERASE SMYD"/>
    <property type="match status" value="1"/>
</dbReference>
<dbReference type="OrthoDB" id="265717at2759"/>
<dbReference type="EMBL" id="SHOA02000059">
    <property type="protein sequence ID" value="TDH71124.1"/>
    <property type="molecule type" value="Genomic_DNA"/>
</dbReference>
<dbReference type="InterPro" id="IPR002893">
    <property type="entry name" value="Znf_MYND"/>
</dbReference>
<keyword evidence="7" id="KW-1185">Reference proteome</keyword>
<evidence type="ECO:0000313" key="7">
    <source>
        <dbReference type="Proteomes" id="UP000294530"/>
    </source>
</evidence>
<feature type="domain" description="MYND-type" evidence="5">
    <location>
        <begin position="36"/>
        <end position="75"/>
    </location>
</feature>
<proteinExistence type="predicted"/>
<evidence type="ECO:0000256" key="4">
    <source>
        <dbReference type="PROSITE-ProRule" id="PRU00134"/>
    </source>
</evidence>
<dbReference type="PROSITE" id="PS01360">
    <property type="entry name" value="ZF_MYND_1"/>
    <property type="match status" value="1"/>
</dbReference>
<evidence type="ECO:0000259" key="5">
    <source>
        <dbReference type="PROSITE" id="PS50865"/>
    </source>
</evidence>
<dbReference type="Gene3D" id="2.170.270.10">
    <property type="entry name" value="SET domain"/>
    <property type="match status" value="1"/>
</dbReference>
<dbReference type="InterPro" id="IPR050869">
    <property type="entry name" value="H3K4_H4K5_MeTrfase"/>
</dbReference>
<dbReference type="Pfam" id="PF01753">
    <property type="entry name" value="zf-MYND"/>
    <property type="match status" value="1"/>
</dbReference>
<reference evidence="6 7" key="1">
    <citation type="journal article" date="2021" name="Genome Biol.">
        <title>AFLAP: assembly-free linkage analysis pipeline using k-mers from genome sequencing data.</title>
        <authorList>
            <person name="Fletcher K."/>
            <person name="Zhang L."/>
            <person name="Gil J."/>
            <person name="Han R."/>
            <person name="Cavanaugh K."/>
            <person name="Michelmore R."/>
        </authorList>
    </citation>
    <scope>NUCLEOTIDE SEQUENCE [LARGE SCALE GENOMIC DNA]</scope>
    <source>
        <strain evidence="6 7">SF5</strain>
    </source>
</reference>
<sequence length="396" mass="44756">MGRFTVAKQCIHTGERAIQAAAFAVIVRESVVPKRCHWCFAMLRQKALQCAACKFARYCSRACLDADAALHDYHCQALHEIKLGKLHVKDLETVRLVLAVLSMEHVVRDSQALKILVTCREISTAEEEEAQHIVAFIVQMTGKMVDSQHVRSTLERVRCNAHPLYLNGVSCVGTGVFPDAAMSLNHSCIPNVAPSFNPRTRTLAFHAISEIPRGYTVESAYIDLLQSKKRRQALLHSGFGFDCICQRCYNEVEIGAETSEDDQERNVMEELLQFINFNRSDIRQQFDSWRQKHTAIFEHDVEAQFALFTVEMQLACAQGQWVDVIKAADKLLEIWKQCGLPDFYHTTETLHLQICKAAKQAAMLEKSMSSAEKVLTIRRICGYLHSEISIKGLHCA</sequence>
<dbReference type="Gene3D" id="6.10.140.2220">
    <property type="match status" value="1"/>
</dbReference>
<accession>A0A976FRC6</accession>
<name>A0A976FRC6_BRELC</name>
<dbReference type="KEGG" id="blac:94345699"/>
<evidence type="ECO:0000256" key="1">
    <source>
        <dbReference type="ARBA" id="ARBA00022723"/>
    </source>
</evidence>
<gene>
    <name evidence="6" type="ORF">CCR75_001927</name>
</gene>
<dbReference type="InterPro" id="IPR046341">
    <property type="entry name" value="SET_dom_sf"/>
</dbReference>
<evidence type="ECO:0000313" key="6">
    <source>
        <dbReference type="EMBL" id="TDH71124.1"/>
    </source>
</evidence>
<comment type="caution">
    <text evidence="6">The sequence shown here is derived from an EMBL/GenBank/DDBJ whole genome shotgun (WGS) entry which is preliminary data.</text>
</comment>
<dbReference type="SUPFAM" id="SSF82199">
    <property type="entry name" value="SET domain"/>
    <property type="match status" value="1"/>
</dbReference>
<keyword evidence="3" id="KW-0862">Zinc</keyword>
<dbReference type="RefSeq" id="XP_067820623.1">
    <property type="nucleotide sequence ID" value="XM_067960028.1"/>
</dbReference>
<dbReference type="PROSITE" id="PS50865">
    <property type="entry name" value="ZF_MYND_2"/>
    <property type="match status" value="1"/>
</dbReference>
<dbReference type="Gene3D" id="1.10.220.160">
    <property type="match status" value="1"/>
</dbReference>
<dbReference type="Proteomes" id="UP000294530">
    <property type="component" value="Unassembled WGS sequence"/>
</dbReference>
<dbReference type="AlphaFoldDB" id="A0A976FRC6"/>
<keyword evidence="2 4" id="KW-0863">Zinc-finger</keyword>
<organism evidence="6 7">
    <name type="scientific">Bremia lactucae</name>
    <name type="common">Lettuce downy mildew</name>
    <dbReference type="NCBI Taxonomy" id="4779"/>
    <lineage>
        <taxon>Eukaryota</taxon>
        <taxon>Sar</taxon>
        <taxon>Stramenopiles</taxon>
        <taxon>Oomycota</taxon>
        <taxon>Peronosporomycetes</taxon>
        <taxon>Peronosporales</taxon>
        <taxon>Peronosporaceae</taxon>
        <taxon>Bremia</taxon>
    </lineage>
</organism>
<protein>
    <recommendedName>
        <fullName evidence="5">MYND-type domain-containing protein</fullName>
    </recommendedName>
</protein>